<sequence length="42" mass="4415">MPAEWQSVGSTRAGLSAEPDPAADRSEHTAGYGPPCTLRRTS</sequence>
<feature type="region of interest" description="Disordered" evidence="1">
    <location>
        <begin position="1"/>
        <end position="42"/>
    </location>
</feature>
<organism evidence="2 3">
    <name type="scientific">Brachybacterium tyrofermentans</name>
    <dbReference type="NCBI Taxonomy" id="47848"/>
    <lineage>
        <taxon>Bacteria</taxon>
        <taxon>Bacillati</taxon>
        <taxon>Actinomycetota</taxon>
        <taxon>Actinomycetes</taxon>
        <taxon>Micrococcales</taxon>
        <taxon>Dermabacteraceae</taxon>
        <taxon>Brachybacterium</taxon>
    </lineage>
</organism>
<dbReference type="Proteomes" id="UP001595937">
    <property type="component" value="Unassembled WGS sequence"/>
</dbReference>
<keyword evidence="3" id="KW-1185">Reference proteome</keyword>
<reference evidence="3" key="1">
    <citation type="journal article" date="2019" name="Int. J. Syst. Evol. Microbiol.">
        <title>The Global Catalogue of Microorganisms (GCM) 10K type strain sequencing project: providing services to taxonomists for standard genome sequencing and annotation.</title>
        <authorList>
            <consortium name="The Broad Institute Genomics Platform"/>
            <consortium name="The Broad Institute Genome Sequencing Center for Infectious Disease"/>
            <person name="Wu L."/>
            <person name="Ma J."/>
        </authorList>
    </citation>
    <scope>NUCLEOTIDE SEQUENCE [LARGE SCALE GENOMIC DNA]</scope>
    <source>
        <strain evidence="3">CGMCC 1.16455</strain>
    </source>
</reference>
<proteinExistence type="predicted"/>
<evidence type="ECO:0000313" key="2">
    <source>
        <dbReference type="EMBL" id="MFC5299271.1"/>
    </source>
</evidence>
<name>A0ABW0FKU0_9MICO</name>
<gene>
    <name evidence="2" type="ORF">ACFPK8_17275</name>
</gene>
<dbReference type="RefSeq" id="WP_343923404.1">
    <property type="nucleotide sequence ID" value="NZ_BAAAIR010000033.1"/>
</dbReference>
<accession>A0ABW0FKU0</accession>
<evidence type="ECO:0000313" key="3">
    <source>
        <dbReference type="Proteomes" id="UP001595937"/>
    </source>
</evidence>
<comment type="caution">
    <text evidence="2">The sequence shown here is derived from an EMBL/GenBank/DDBJ whole genome shotgun (WGS) entry which is preliminary data.</text>
</comment>
<protein>
    <submittedName>
        <fullName evidence="2">Uncharacterized protein</fullName>
    </submittedName>
</protein>
<dbReference type="EMBL" id="JBHSLN010000087">
    <property type="protein sequence ID" value="MFC5299271.1"/>
    <property type="molecule type" value="Genomic_DNA"/>
</dbReference>
<dbReference type="GeneID" id="303296923"/>
<evidence type="ECO:0000256" key="1">
    <source>
        <dbReference type="SAM" id="MobiDB-lite"/>
    </source>
</evidence>